<evidence type="ECO:0000313" key="3">
    <source>
        <dbReference type="Proteomes" id="UP000669317"/>
    </source>
</evidence>
<name>A0ABS3ZS75_9BRAD</name>
<keyword evidence="3" id="KW-1185">Reference proteome</keyword>
<gene>
    <name evidence="2" type="ORF">JWS04_07855</name>
</gene>
<dbReference type="Pfam" id="PF10074">
    <property type="entry name" value="RovC_DNA-bd"/>
    <property type="match status" value="1"/>
</dbReference>
<evidence type="ECO:0000259" key="1">
    <source>
        <dbReference type="Pfam" id="PF10074"/>
    </source>
</evidence>
<reference evidence="2 3" key="1">
    <citation type="submission" date="2021-03" db="EMBL/GenBank/DDBJ databases">
        <title>Genome Sequence of Bradyrhizobium vignae strain ISRA400.</title>
        <authorList>
            <person name="Tisa L.S."/>
            <person name="Svistoonoff S."/>
            <person name="Hocher V."/>
            <person name="Fall S."/>
            <person name="Zaiya A."/>
            <person name="Naing D."/>
            <person name="Niang N."/>
            <person name="Diouf A."/>
            <person name="Dasylva M.C."/>
            <person name="Toure O."/>
            <person name="Gueye M."/>
            <person name="Gully D."/>
            <person name="Tisseyre P."/>
            <person name="Simpson S."/>
            <person name="Morris K."/>
            <person name="Thomas W.K."/>
        </authorList>
    </citation>
    <scope>NUCLEOTIDE SEQUENCE [LARGE SCALE GENOMIC DNA]</scope>
    <source>
        <strain evidence="2 3">ISRA400</strain>
    </source>
</reference>
<dbReference type="InterPro" id="IPR018754">
    <property type="entry name" value="RovC-like_DNA-bd"/>
</dbReference>
<evidence type="ECO:0000313" key="2">
    <source>
        <dbReference type="EMBL" id="MBP0111005.1"/>
    </source>
</evidence>
<dbReference type="EMBL" id="JAGIKT010000014">
    <property type="protein sequence ID" value="MBP0111005.1"/>
    <property type="molecule type" value="Genomic_DNA"/>
</dbReference>
<protein>
    <submittedName>
        <fullName evidence="2">DUF2285 domain-containing protein</fullName>
    </submittedName>
</protein>
<accession>A0ABS3ZS75</accession>
<sequence length="179" mass="20476">MLPTVLAVRAANRMAPKSYQLDFANLPDSVLRRAPDGWHAIVPLGGTKHRLWLSKLPASGSAFVLDLPPDANFELRLHAARRFWLALEHRPLGTPTLALPALKRRRLILALRALDGWQEGNNYRQIAQGLFGSHRIAERAWKTDDLRSRTIRLVKLGRRLMRLRCRAFLHKGRRRNDSS</sequence>
<feature type="domain" description="T6SS Transcription factor RovC-like DNA binding" evidence="1">
    <location>
        <begin position="67"/>
        <end position="168"/>
    </location>
</feature>
<proteinExistence type="predicted"/>
<dbReference type="Proteomes" id="UP000669317">
    <property type="component" value="Unassembled WGS sequence"/>
</dbReference>
<comment type="caution">
    <text evidence="2">The sequence shown here is derived from an EMBL/GenBank/DDBJ whole genome shotgun (WGS) entry which is preliminary data.</text>
</comment>
<organism evidence="2 3">
    <name type="scientific">Bradyrhizobium vignae</name>
    <dbReference type="NCBI Taxonomy" id="1549949"/>
    <lineage>
        <taxon>Bacteria</taxon>
        <taxon>Pseudomonadati</taxon>
        <taxon>Pseudomonadota</taxon>
        <taxon>Alphaproteobacteria</taxon>
        <taxon>Hyphomicrobiales</taxon>
        <taxon>Nitrobacteraceae</taxon>
        <taxon>Bradyrhizobium</taxon>
    </lineage>
</organism>